<reference evidence="1 2" key="1">
    <citation type="submission" date="2023-03" db="EMBL/GenBank/DDBJ databases">
        <title>Genome insight into feeding habits of ladybird beetles.</title>
        <authorList>
            <person name="Li H.-S."/>
            <person name="Huang Y.-H."/>
            <person name="Pang H."/>
        </authorList>
    </citation>
    <scope>NUCLEOTIDE SEQUENCE [LARGE SCALE GENOMIC DNA]</scope>
    <source>
        <strain evidence="1">SYSU_2023b</strain>
        <tissue evidence="1">Whole body</tissue>
    </source>
</reference>
<accession>A0AAW1V790</accession>
<dbReference type="AlphaFoldDB" id="A0AAW1V790"/>
<evidence type="ECO:0000313" key="2">
    <source>
        <dbReference type="Proteomes" id="UP001431783"/>
    </source>
</evidence>
<dbReference type="EMBL" id="JARQZJ010000122">
    <property type="protein sequence ID" value="KAK9889395.1"/>
    <property type="molecule type" value="Genomic_DNA"/>
</dbReference>
<dbReference type="Proteomes" id="UP001431783">
    <property type="component" value="Unassembled WGS sequence"/>
</dbReference>
<proteinExistence type="predicted"/>
<organism evidence="1 2">
    <name type="scientific">Henosepilachna vigintioctopunctata</name>
    <dbReference type="NCBI Taxonomy" id="420089"/>
    <lineage>
        <taxon>Eukaryota</taxon>
        <taxon>Metazoa</taxon>
        <taxon>Ecdysozoa</taxon>
        <taxon>Arthropoda</taxon>
        <taxon>Hexapoda</taxon>
        <taxon>Insecta</taxon>
        <taxon>Pterygota</taxon>
        <taxon>Neoptera</taxon>
        <taxon>Endopterygota</taxon>
        <taxon>Coleoptera</taxon>
        <taxon>Polyphaga</taxon>
        <taxon>Cucujiformia</taxon>
        <taxon>Coccinelloidea</taxon>
        <taxon>Coccinellidae</taxon>
        <taxon>Epilachninae</taxon>
        <taxon>Epilachnini</taxon>
        <taxon>Henosepilachna</taxon>
    </lineage>
</organism>
<gene>
    <name evidence="1" type="ORF">WA026_004670</name>
</gene>
<evidence type="ECO:0000313" key="1">
    <source>
        <dbReference type="EMBL" id="KAK9889395.1"/>
    </source>
</evidence>
<name>A0AAW1V790_9CUCU</name>
<comment type="caution">
    <text evidence="1">The sequence shown here is derived from an EMBL/GenBank/DDBJ whole genome shotgun (WGS) entry which is preliminary data.</text>
</comment>
<protein>
    <submittedName>
        <fullName evidence="1">Uncharacterized protein</fullName>
    </submittedName>
</protein>
<sequence>MIRKNASLNREVKDQKKASPLSVAQFNSLIFDSTPILETQNEKVSPSRPSTRSLATNQLDINSQDINIDIVVYDNATRKKNMAISSMLDHRLTFFKPFPPKLPTVFTKR</sequence>
<keyword evidence="2" id="KW-1185">Reference proteome</keyword>